<keyword evidence="11" id="KW-1133">Transmembrane helix</keyword>
<sequence length="256" mass="29882">MEIQNTEGAQKTDLLDLMTLFYLYEMRITLKIRPTIESSLPDGKKYDCSVDPEKFINELLPTIGMSTEGTNETVNVYPQNILRNSAIRMCPTEWIMTVDADMMPQPSLVQRLQSFLALKENNNCSNCAFVLPTYEVKIPNDTAMVNRLPDTKEVLLGLIKNGSARHFHIRIFQAYEMFLAGYQFKLLDNAFLVHWGFQEMKSRPAWRLKQTVANYDLFKNWLLEKTIRYDSDPLNLTHKIVKNQEKRIFRVIMDKK</sequence>
<comment type="catalytic activity">
    <reaction evidence="20">
        <text>3-O-[beta-D-Xyl-(1-&gt;4)-Rib-ol-P-Rib-ol-P-3-beta-D-GalNAc-(1-&gt;3)-beta-D-GlcNAc-(1-&gt;4)-(O-6-P-alpha-D-Man)]-Thr-[protein] + UDP-alpha-D-glucuronate = 3-O-[beta-D-GlcA-(1-&gt;3)-beta-D-Xyl-(1-&gt;4)-Rib-ol-P-Rib-ol-P-3-beta-D-GalNAc-(1-&gt;3)-beta-D-GlcNAc-(1-&gt;4)-(O-6-P-alpha-D-Man)]-Thr-[protein] + UDP + H(+)</text>
        <dbReference type="Rhea" id="RHEA:46860"/>
        <dbReference type="Rhea" id="RHEA-COMP:15023"/>
        <dbReference type="Rhea" id="RHEA-COMP:17482"/>
        <dbReference type="ChEBI" id="CHEBI:15378"/>
        <dbReference type="ChEBI" id="CHEBI:58052"/>
        <dbReference type="ChEBI" id="CHEBI:58223"/>
        <dbReference type="ChEBI" id="CHEBI:142405"/>
        <dbReference type="ChEBI" id="CHEBI:177336"/>
    </reaction>
</comment>
<dbReference type="GO" id="GO:0000139">
    <property type="term" value="C:Golgi membrane"/>
    <property type="evidence" value="ECO:0007669"/>
    <property type="project" value="UniProtKB-SubCell"/>
</dbReference>
<dbReference type="PANTHER" id="PTHR46420">
    <property type="entry name" value="BETA-1,4-GLUCURONYLTRANSFERASE 1"/>
    <property type="match status" value="1"/>
</dbReference>
<comment type="similarity">
    <text evidence="4">Belongs to the glycosyltransferase 49 family.</text>
</comment>
<evidence type="ECO:0000256" key="15">
    <source>
        <dbReference type="ARBA" id="ARBA00023211"/>
    </source>
</evidence>
<dbReference type="EMBL" id="KZ308758">
    <property type="protein sequence ID" value="KAG8233973.1"/>
    <property type="molecule type" value="Genomic_DNA"/>
</dbReference>
<evidence type="ECO:0000313" key="21">
    <source>
        <dbReference type="EMBL" id="KAG8233973.1"/>
    </source>
</evidence>
<evidence type="ECO:0000256" key="11">
    <source>
        <dbReference type="ARBA" id="ARBA00022989"/>
    </source>
</evidence>
<evidence type="ECO:0000256" key="7">
    <source>
        <dbReference type="ARBA" id="ARBA00022679"/>
    </source>
</evidence>
<dbReference type="AlphaFoldDB" id="A0A8K0P6H8"/>
<comment type="pathway">
    <text evidence="3">Protein modification; protein glycosylation.</text>
</comment>
<evidence type="ECO:0000256" key="16">
    <source>
        <dbReference type="ARBA" id="ARBA00030723"/>
    </source>
</evidence>
<evidence type="ECO:0000256" key="13">
    <source>
        <dbReference type="ARBA" id="ARBA00023136"/>
    </source>
</evidence>
<gene>
    <name evidence="21" type="ORF">J437_LFUL014492</name>
</gene>
<dbReference type="Gene3D" id="3.90.550.10">
    <property type="entry name" value="Spore Coat Polysaccharide Biosynthesis Protein SpsA, Chain A"/>
    <property type="match status" value="1"/>
</dbReference>
<dbReference type="CDD" id="cd00761">
    <property type="entry name" value="Glyco_tranf_GTA_type"/>
    <property type="match status" value="1"/>
</dbReference>
<keyword evidence="22" id="KW-1185">Reference proteome</keyword>
<evidence type="ECO:0000256" key="18">
    <source>
        <dbReference type="ARBA" id="ARBA00032181"/>
    </source>
</evidence>
<dbReference type="Pfam" id="PF13896">
    <property type="entry name" value="Glyco_transf_49"/>
    <property type="match status" value="1"/>
</dbReference>
<reference evidence="21" key="2">
    <citation type="submission" date="2017-10" db="EMBL/GenBank/DDBJ databases">
        <title>Ladona fulva Genome sequencing and assembly.</title>
        <authorList>
            <person name="Murali S."/>
            <person name="Richards S."/>
            <person name="Bandaranaike D."/>
            <person name="Bellair M."/>
            <person name="Blankenburg K."/>
            <person name="Chao H."/>
            <person name="Dinh H."/>
            <person name="Doddapaneni H."/>
            <person name="Dugan-Rocha S."/>
            <person name="Elkadiri S."/>
            <person name="Gnanaolivu R."/>
            <person name="Hernandez B."/>
            <person name="Skinner E."/>
            <person name="Javaid M."/>
            <person name="Lee S."/>
            <person name="Li M."/>
            <person name="Ming W."/>
            <person name="Munidasa M."/>
            <person name="Muniz J."/>
            <person name="Nguyen L."/>
            <person name="Hughes D."/>
            <person name="Osuji N."/>
            <person name="Pu L.-L."/>
            <person name="Puazo M."/>
            <person name="Qu C."/>
            <person name="Quiroz J."/>
            <person name="Raj R."/>
            <person name="Weissenberger G."/>
            <person name="Xin Y."/>
            <person name="Zou X."/>
            <person name="Han Y."/>
            <person name="Worley K."/>
            <person name="Muzny D."/>
            <person name="Gibbs R."/>
        </authorList>
    </citation>
    <scope>NUCLEOTIDE SEQUENCE</scope>
    <source>
        <strain evidence="21">Sampled in the wild</strain>
    </source>
</reference>
<dbReference type="InterPro" id="IPR029044">
    <property type="entry name" value="Nucleotide-diphossugar_trans"/>
</dbReference>
<name>A0A8K0P6H8_LADFU</name>
<evidence type="ECO:0000256" key="6">
    <source>
        <dbReference type="ARBA" id="ARBA00022676"/>
    </source>
</evidence>
<evidence type="ECO:0000256" key="5">
    <source>
        <dbReference type="ARBA" id="ARBA00017962"/>
    </source>
</evidence>
<keyword evidence="9" id="KW-0479">Metal-binding</keyword>
<dbReference type="Proteomes" id="UP000792457">
    <property type="component" value="Unassembled WGS sequence"/>
</dbReference>
<dbReference type="SUPFAM" id="SSF53448">
    <property type="entry name" value="Nucleotide-diphospho-sugar transferases"/>
    <property type="match status" value="1"/>
</dbReference>
<reference evidence="21" key="1">
    <citation type="submission" date="2013-04" db="EMBL/GenBank/DDBJ databases">
        <authorList>
            <person name="Qu J."/>
            <person name="Murali S.C."/>
            <person name="Bandaranaike D."/>
            <person name="Bellair M."/>
            <person name="Blankenburg K."/>
            <person name="Chao H."/>
            <person name="Dinh H."/>
            <person name="Doddapaneni H."/>
            <person name="Downs B."/>
            <person name="Dugan-Rocha S."/>
            <person name="Elkadiri S."/>
            <person name="Gnanaolivu R.D."/>
            <person name="Hernandez B."/>
            <person name="Javaid M."/>
            <person name="Jayaseelan J.C."/>
            <person name="Lee S."/>
            <person name="Li M."/>
            <person name="Ming W."/>
            <person name="Munidasa M."/>
            <person name="Muniz J."/>
            <person name="Nguyen L."/>
            <person name="Ongeri F."/>
            <person name="Osuji N."/>
            <person name="Pu L.-L."/>
            <person name="Puazo M."/>
            <person name="Qu C."/>
            <person name="Quiroz J."/>
            <person name="Raj R."/>
            <person name="Weissenberger G."/>
            <person name="Xin Y."/>
            <person name="Zou X."/>
            <person name="Han Y."/>
            <person name="Richards S."/>
            <person name="Worley K."/>
            <person name="Muzny D."/>
            <person name="Gibbs R."/>
        </authorList>
    </citation>
    <scope>NUCLEOTIDE SEQUENCE</scope>
    <source>
        <strain evidence="21">Sampled in the wild</strain>
    </source>
</reference>
<evidence type="ECO:0000256" key="17">
    <source>
        <dbReference type="ARBA" id="ARBA00032175"/>
    </source>
</evidence>
<evidence type="ECO:0000256" key="19">
    <source>
        <dbReference type="ARBA" id="ARBA00033291"/>
    </source>
</evidence>
<keyword evidence="14" id="KW-0325">Glycoprotein</keyword>
<dbReference type="GO" id="GO:0035269">
    <property type="term" value="P:protein O-linked glycosylation via mannose"/>
    <property type="evidence" value="ECO:0007669"/>
    <property type="project" value="TreeGrafter"/>
</dbReference>
<evidence type="ECO:0000256" key="14">
    <source>
        <dbReference type="ARBA" id="ARBA00023180"/>
    </source>
</evidence>
<dbReference type="GO" id="GO:0046872">
    <property type="term" value="F:metal ion binding"/>
    <property type="evidence" value="ECO:0007669"/>
    <property type="project" value="UniProtKB-KW"/>
</dbReference>
<dbReference type="OrthoDB" id="6479716at2759"/>
<organism evidence="21 22">
    <name type="scientific">Ladona fulva</name>
    <name type="common">Scarce chaser dragonfly</name>
    <name type="synonym">Libellula fulva</name>
    <dbReference type="NCBI Taxonomy" id="123851"/>
    <lineage>
        <taxon>Eukaryota</taxon>
        <taxon>Metazoa</taxon>
        <taxon>Ecdysozoa</taxon>
        <taxon>Arthropoda</taxon>
        <taxon>Hexapoda</taxon>
        <taxon>Insecta</taxon>
        <taxon>Pterygota</taxon>
        <taxon>Palaeoptera</taxon>
        <taxon>Odonata</taxon>
        <taxon>Epiprocta</taxon>
        <taxon>Anisoptera</taxon>
        <taxon>Libelluloidea</taxon>
        <taxon>Libellulidae</taxon>
        <taxon>Ladona</taxon>
    </lineage>
</organism>
<evidence type="ECO:0000256" key="20">
    <source>
        <dbReference type="ARBA" id="ARBA00047852"/>
    </source>
</evidence>
<dbReference type="InterPro" id="IPR043189">
    <property type="entry name" value="B4GAT1"/>
</dbReference>
<evidence type="ECO:0000256" key="3">
    <source>
        <dbReference type="ARBA" id="ARBA00004922"/>
    </source>
</evidence>
<evidence type="ECO:0000256" key="4">
    <source>
        <dbReference type="ARBA" id="ARBA00008539"/>
    </source>
</evidence>
<comment type="caution">
    <text evidence="21">The sequence shown here is derived from an EMBL/GenBank/DDBJ whole genome shotgun (WGS) entry which is preliminary data.</text>
</comment>
<evidence type="ECO:0000256" key="2">
    <source>
        <dbReference type="ARBA" id="ARBA00004323"/>
    </source>
</evidence>
<keyword evidence="6" id="KW-0328">Glycosyltransferase</keyword>
<keyword evidence="12" id="KW-0333">Golgi apparatus</keyword>
<dbReference type="PANTHER" id="PTHR46420:SF1">
    <property type="entry name" value="BETA-1,4-GLUCURONYLTRANSFERASE 1"/>
    <property type="match status" value="1"/>
</dbReference>
<comment type="cofactor">
    <cofactor evidence="1">
        <name>Mn(2+)</name>
        <dbReference type="ChEBI" id="CHEBI:29035"/>
    </cofactor>
</comment>
<comment type="subcellular location">
    <subcellularLocation>
        <location evidence="2">Golgi apparatus membrane</location>
        <topology evidence="2">Single-pass type II membrane protein</topology>
    </subcellularLocation>
</comment>
<evidence type="ECO:0000256" key="10">
    <source>
        <dbReference type="ARBA" id="ARBA00022968"/>
    </source>
</evidence>
<evidence type="ECO:0000256" key="8">
    <source>
        <dbReference type="ARBA" id="ARBA00022692"/>
    </source>
</evidence>
<dbReference type="UniPathway" id="UPA00378"/>
<keyword evidence="8" id="KW-0812">Transmembrane</keyword>
<keyword evidence="7" id="KW-0808">Transferase</keyword>
<proteinExistence type="inferred from homology"/>
<dbReference type="GO" id="GO:0015020">
    <property type="term" value="F:glucuronosyltransferase activity"/>
    <property type="evidence" value="ECO:0007669"/>
    <property type="project" value="InterPro"/>
</dbReference>
<evidence type="ECO:0000256" key="12">
    <source>
        <dbReference type="ARBA" id="ARBA00023034"/>
    </source>
</evidence>
<evidence type="ECO:0000256" key="9">
    <source>
        <dbReference type="ARBA" id="ARBA00022723"/>
    </source>
</evidence>
<evidence type="ECO:0000256" key="1">
    <source>
        <dbReference type="ARBA" id="ARBA00001936"/>
    </source>
</evidence>
<keyword evidence="13" id="KW-0472">Membrane</keyword>
<evidence type="ECO:0000313" key="22">
    <source>
        <dbReference type="Proteomes" id="UP000792457"/>
    </source>
</evidence>
<keyword evidence="10" id="KW-0735">Signal-anchor</keyword>
<accession>A0A8K0P6H8</accession>
<keyword evidence="15" id="KW-0464">Manganese</keyword>
<protein>
    <recommendedName>
        <fullName evidence="5">Beta-1,4-glucuronyltransferase 1</fullName>
    </recommendedName>
    <alternativeName>
        <fullName evidence="16">I-beta-1,3-N-acetylglucosaminyltransferase</fullName>
    </alternativeName>
    <alternativeName>
        <fullName evidence="19">N-acetyllactosaminide beta-1,3-N-acetylglucosaminyltransferase</fullName>
    </alternativeName>
    <alternativeName>
        <fullName evidence="17">Poly-N-acetyllactosamine extension enzyme</fullName>
    </alternativeName>
    <alternativeName>
        <fullName evidence="18">UDP-GlcNAc:betaGal beta-1,3-N-acetylglucosaminyltransferase 1</fullName>
    </alternativeName>
</protein>